<feature type="transmembrane region" description="Helical" evidence="1">
    <location>
        <begin position="33"/>
        <end position="53"/>
    </location>
</feature>
<feature type="transmembrane region" description="Helical" evidence="1">
    <location>
        <begin position="111"/>
        <end position="130"/>
    </location>
</feature>
<dbReference type="EMBL" id="JBHIRY010000007">
    <property type="protein sequence ID" value="MFB5760650.1"/>
    <property type="molecule type" value="Genomic_DNA"/>
</dbReference>
<keyword evidence="1" id="KW-1133">Transmembrane helix</keyword>
<organism evidence="2 3">
    <name type="scientific">Paenibacillus medicaginis</name>
    <dbReference type="NCBI Taxonomy" id="1470560"/>
    <lineage>
        <taxon>Bacteria</taxon>
        <taxon>Bacillati</taxon>
        <taxon>Bacillota</taxon>
        <taxon>Bacilli</taxon>
        <taxon>Bacillales</taxon>
        <taxon>Paenibacillaceae</taxon>
        <taxon>Paenibacillus</taxon>
    </lineage>
</organism>
<evidence type="ECO:0000313" key="2">
    <source>
        <dbReference type="EMBL" id="MFB5760650.1"/>
    </source>
</evidence>
<dbReference type="Pfam" id="PF14256">
    <property type="entry name" value="YwiC"/>
    <property type="match status" value="1"/>
</dbReference>
<accession>A0ABV5BZE8</accession>
<feature type="transmembrane region" description="Helical" evidence="1">
    <location>
        <begin position="220"/>
        <end position="237"/>
    </location>
</feature>
<keyword evidence="3" id="KW-1185">Reference proteome</keyword>
<dbReference type="Proteomes" id="UP001580430">
    <property type="component" value="Unassembled WGS sequence"/>
</dbReference>
<feature type="transmembrane region" description="Helical" evidence="1">
    <location>
        <begin position="9"/>
        <end position="27"/>
    </location>
</feature>
<keyword evidence="1" id="KW-0812">Transmembrane</keyword>
<evidence type="ECO:0000256" key="1">
    <source>
        <dbReference type="SAM" id="Phobius"/>
    </source>
</evidence>
<protein>
    <submittedName>
        <fullName evidence="2">YwiC-like family protein</fullName>
    </submittedName>
</protein>
<reference evidence="2 3" key="1">
    <citation type="submission" date="2024-09" db="EMBL/GenBank/DDBJ databases">
        <title>Paenibacillus zeirhizospherea sp. nov., isolated from surface of the maize (Zea mays) roots in a horticulture field, Hungary.</title>
        <authorList>
            <person name="Marton D."/>
            <person name="Farkas M."/>
            <person name="Bedics A."/>
            <person name="Toth E."/>
            <person name="Tancsics A."/>
            <person name="Boka K."/>
            <person name="Marati G."/>
            <person name="Kriszt B."/>
            <person name="Cserhati M."/>
        </authorList>
    </citation>
    <scope>NUCLEOTIDE SEQUENCE [LARGE SCALE GENOMIC DNA]</scope>
    <source>
        <strain evidence="2 3">JCM 18446</strain>
    </source>
</reference>
<keyword evidence="1" id="KW-0472">Membrane</keyword>
<evidence type="ECO:0000313" key="3">
    <source>
        <dbReference type="Proteomes" id="UP001580430"/>
    </source>
</evidence>
<dbReference type="InterPro" id="IPR025576">
    <property type="entry name" value="YwiC"/>
</dbReference>
<feature type="transmembrane region" description="Helical" evidence="1">
    <location>
        <begin position="87"/>
        <end position="104"/>
    </location>
</feature>
<name>A0ABV5BZE8_9BACL</name>
<feature type="transmembrane region" description="Helical" evidence="1">
    <location>
        <begin position="142"/>
        <end position="160"/>
    </location>
</feature>
<feature type="transmembrane region" description="Helical" evidence="1">
    <location>
        <begin position="172"/>
        <end position="200"/>
    </location>
</feature>
<comment type="caution">
    <text evidence="2">The sequence shown here is derived from an EMBL/GenBank/DDBJ whole genome shotgun (WGS) entry which is preliminary data.</text>
</comment>
<dbReference type="RefSeq" id="WP_375519804.1">
    <property type="nucleotide sequence ID" value="NZ_JBHIRY010000007.1"/>
</dbReference>
<sequence length="238" mass="26938">MNRYIPKQHGAWVMLILPFLTGLAVSGPHGIHIPLFVCWLVLYLFTFPALQWIKTGKGERYCKPAILYGAISLPLLIFLVWYEPQLIWYGALLLPFFALNVYYARIKQERALLNDIAAVLLFCSFIYPVVYLGGGTTEWRTVNELFVLLVLYFAGTALYVKTVLREKNNPRYYYASVVYHLVIMLAAASIKPLLFIPFLILLLRAVLLPGQGLKAKPTGIAEMVFAAVLYGSFLILVV</sequence>
<gene>
    <name evidence="2" type="ORF">ACE5LO_09630</name>
</gene>
<proteinExistence type="predicted"/>
<feature type="transmembrane region" description="Helical" evidence="1">
    <location>
        <begin position="65"/>
        <end position="81"/>
    </location>
</feature>